<gene>
    <name evidence="2" type="primary">LOC111116221</name>
</gene>
<dbReference type="RefSeq" id="XP_022310912.1">
    <property type="nucleotide sequence ID" value="XM_022455204.1"/>
</dbReference>
<dbReference type="KEGG" id="cvn:111116221"/>
<dbReference type="AlphaFoldDB" id="A0A8B8C5D3"/>
<organism evidence="1 2">
    <name type="scientific">Crassostrea virginica</name>
    <name type="common">Eastern oyster</name>
    <dbReference type="NCBI Taxonomy" id="6565"/>
    <lineage>
        <taxon>Eukaryota</taxon>
        <taxon>Metazoa</taxon>
        <taxon>Spiralia</taxon>
        <taxon>Lophotrochozoa</taxon>
        <taxon>Mollusca</taxon>
        <taxon>Bivalvia</taxon>
        <taxon>Autobranchia</taxon>
        <taxon>Pteriomorphia</taxon>
        <taxon>Ostreida</taxon>
        <taxon>Ostreoidea</taxon>
        <taxon>Ostreidae</taxon>
        <taxon>Crassostrea</taxon>
    </lineage>
</organism>
<dbReference type="OrthoDB" id="10068383at2759"/>
<dbReference type="Proteomes" id="UP000694844">
    <property type="component" value="Chromosome 10"/>
</dbReference>
<name>A0A8B8C5D3_CRAVI</name>
<dbReference type="GeneID" id="111116221"/>
<sequence>MTQEQTESVDQFVTRLKQKAEHCNFDNADEQIRDQVIEKCRSSHLRRKLLEKGGDLTLEQTLTTARAFEQSQQQASGIEGGKSLEASVNKDTYSQIQAALPEVRNVRSVIKLAIMLYAVNHQRLRLLKTLDVANQNNM</sequence>
<evidence type="ECO:0000313" key="2">
    <source>
        <dbReference type="RefSeq" id="XP_022310912.1"/>
    </source>
</evidence>
<reference evidence="2" key="1">
    <citation type="submission" date="2025-08" db="UniProtKB">
        <authorList>
            <consortium name="RefSeq"/>
        </authorList>
    </citation>
    <scope>IDENTIFICATION</scope>
    <source>
        <tissue evidence="2">Whole sample</tissue>
    </source>
</reference>
<accession>A0A8B8C5D3</accession>
<keyword evidence="1" id="KW-1185">Reference proteome</keyword>
<proteinExistence type="predicted"/>
<dbReference type="PANTHER" id="PTHR33198">
    <property type="entry name" value="ANK_REP_REGION DOMAIN-CONTAINING PROTEIN-RELATED"/>
    <property type="match status" value="1"/>
</dbReference>
<protein>
    <submittedName>
        <fullName evidence="2">Uncharacterized protein LOC111116221</fullName>
    </submittedName>
</protein>
<evidence type="ECO:0000313" key="1">
    <source>
        <dbReference type="Proteomes" id="UP000694844"/>
    </source>
</evidence>
<dbReference type="PANTHER" id="PTHR33198:SF20">
    <property type="entry name" value="RETROTRANSPOSON GAG DOMAIN-CONTAINING PROTEIN"/>
    <property type="match status" value="1"/>
</dbReference>